<feature type="compositionally biased region" description="Polar residues" evidence="8">
    <location>
        <begin position="296"/>
        <end position="331"/>
    </location>
</feature>
<gene>
    <name evidence="11" type="ORF">MAM1_0152c06687</name>
</gene>
<keyword evidence="4" id="KW-0805">Transcription regulation</keyword>
<evidence type="ECO:0000256" key="7">
    <source>
        <dbReference type="ARBA" id="ARBA00023242"/>
    </source>
</evidence>
<feature type="region of interest" description="Disordered" evidence="8">
    <location>
        <begin position="165"/>
        <end position="203"/>
    </location>
</feature>
<dbReference type="PANTHER" id="PTHR47424">
    <property type="entry name" value="REGULATORY PROTEIN GAL4"/>
    <property type="match status" value="1"/>
</dbReference>
<sequence length="1078" mass="120873">MTTDARRDSTSGHQGKKTTADKNKATPPLQPLQPIAPSSTHTVQASSSSKSTSPRSVVPPTKRRKVSIACHECRTHKTKCDGVQPICGSCRKKKLPEDACAYSPERGRRGVKNQYVQLLEDKVKELQNTISKSQEQQQPNVIQLPPLAASVMPSMENRLIQQSHLNIPSSPSDNNMTPRPLRLSTATSAPTNAATASPCRHTEGSIQSLITTTPTADWQQPAQHSPSSQQDADSIHDSQQDASAIDAMGAVTSDSSNQSEKELTRDHHGQGYFGSSSAGRFMKQLHDVIDKKTASAYPSNGSNHSQGSPSSMNSTLRSNSVQQQPPQRRFSTTDLLSDIVLPPRKVADGLLESYWVYVHTLYPFLHKPSFLKTYSLLWDQSSTSSNTSDEPCDLYESESEPLFQCTLNLVFALGCQLSPDTNENEREVASDVFFQRSKKLLHFDILEAGNIKVVQALLLMGQYLQCTKLPGRCWIVVGLAIRVAQGIGLHLERKSENQLDRELRRRLWGGCIVLDRVISMAYGRPFMIPISRDLKLPQVIDDELLTVAPRPPAMQPESKPSQMAFLVHTIKLYEIMGEILLTLYSDGDTFGGAVDHASPSARSDIDGDNLATSLNSILKLEMALCSWKQDLPPFLQHDQSRDAIFQMEKNENEAKKLVRQCNVLKARYLHVCILLYRPLLVFYFTLEESTNHQHNTSDMATATHTATDLQRSLFVQSSQKCVIIAQDLIKTISHNIKAQLPAWWYSIFYLYTAATVLLMARLFPKIRDRIGEESLLSSWNECLRCMDEYQHYSVSAKKCYSYLSELENHVWAATHDQQDKNTSTMMSSIQILGTLPQRQQLNGQIQLQELPVQNQHPPNQQQLQQQQLQHVTEYAFNNNHSNIENWDFDLMQQDMSWLGRLPVYTDLESEYQNSLNGHGWGGFSFLYIMASDSTQYQGTCICKSIRITLKGEPVKVFACHCIDCQKSAGGPLQTSAFYDTQNMIVDDPSNNLRKYVFPKETVGSGHEKHKFFCGVCGTHLYNQPMKHNGERSVIKTGFLDSAHGPGVDLFKPEGEVYTKDRASFIAPIEGAKQFEKGF</sequence>
<dbReference type="Gene3D" id="3.90.1590.10">
    <property type="entry name" value="glutathione-dependent formaldehyde- activating enzyme (gfa)"/>
    <property type="match status" value="1"/>
</dbReference>
<dbReference type="GO" id="GO:0000978">
    <property type="term" value="F:RNA polymerase II cis-regulatory region sequence-specific DNA binding"/>
    <property type="evidence" value="ECO:0007669"/>
    <property type="project" value="TreeGrafter"/>
</dbReference>
<dbReference type="GO" id="GO:0000435">
    <property type="term" value="P:positive regulation of transcription from RNA polymerase II promoter by galactose"/>
    <property type="evidence" value="ECO:0007669"/>
    <property type="project" value="TreeGrafter"/>
</dbReference>
<organism evidence="11">
    <name type="scientific">Mucor ambiguus</name>
    <dbReference type="NCBI Taxonomy" id="91626"/>
    <lineage>
        <taxon>Eukaryota</taxon>
        <taxon>Fungi</taxon>
        <taxon>Fungi incertae sedis</taxon>
        <taxon>Mucoromycota</taxon>
        <taxon>Mucoromycotina</taxon>
        <taxon>Mucoromycetes</taxon>
        <taxon>Mucorales</taxon>
        <taxon>Mucorineae</taxon>
        <taxon>Mucoraceae</taxon>
        <taxon>Mucor</taxon>
    </lineage>
</organism>
<dbReference type="CDD" id="cd00067">
    <property type="entry name" value="GAL4"/>
    <property type="match status" value="1"/>
</dbReference>
<dbReference type="GO" id="GO:0016846">
    <property type="term" value="F:carbon-sulfur lyase activity"/>
    <property type="evidence" value="ECO:0007669"/>
    <property type="project" value="InterPro"/>
</dbReference>
<dbReference type="Proteomes" id="UP000053815">
    <property type="component" value="Unassembled WGS sequence"/>
</dbReference>
<feature type="compositionally biased region" description="Basic and acidic residues" evidence="8">
    <location>
        <begin position="259"/>
        <end position="269"/>
    </location>
</feature>
<evidence type="ECO:0000256" key="3">
    <source>
        <dbReference type="ARBA" id="ARBA00022833"/>
    </source>
</evidence>
<dbReference type="GO" id="GO:0005634">
    <property type="term" value="C:nucleus"/>
    <property type="evidence" value="ECO:0007669"/>
    <property type="project" value="TreeGrafter"/>
</dbReference>
<dbReference type="GO" id="GO:0006351">
    <property type="term" value="P:DNA-templated transcription"/>
    <property type="evidence" value="ECO:0007669"/>
    <property type="project" value="InterPro"/>
</dbReference>
<proteinExistence type="inferred from homology"/>
<name>A0A0C9MIK2_9FUNG</name>
<feature type="domain" description="Zn(2)-C6 fungal-type" evidence="9">
    <location>
        <begin position="69"/>
        <end position="102"/>
    </location>
</feature>
<evidence type="ECO:0000256" key="5">
    <source>
        <dbReference type="ARBA" id="ARBA00023125"/>
    </source>
</evidence>
<keyword evidence="2" id="KW-0479">Metal-binding</keyword>
<feature type="domain" description="CENP-V/GFA" evidence="10">
    <location>
        <begin position="936"/>
        <end position="1058"/>
    </location>
</feature>
<evidence type="ECO:0000259" key="10">
    <source>
        <dbReference type="PROSITE" id="PS51891"/>
    </source>
</evidence>
<evidence type="ECO:0000256" key="8">
    <source>
        <dbReference type="SAM" id="MobiDB-lite"/>
    </source>
</evidence>
<dbReference type="GO" id="GO:0008270">
    <property type="term" value="F:zinc ion binding"/>
    <property type="evidence" value="ECO:0007669"/>
    <property type="project" value="InterPro"/>
</dbReference>
<dbReference type="OrthoDB" id="424974at2759"/>
<evidence type="ECO:0000256" key="4">
    <source>
        <dbReference type="ARBA" id="ARBA00023015"/>
    </source>
</evidence>
<dbReference type="SUPFAM" id="SSF57701">
    <property type="entry name" value="Zn2/Cys6 DNA-binding domain"/>
    <property type="match status" value="1"/>
</dbReference>
<feature type="compositionally biased region" description="Low complexity" evidence="8">
    <location>
        <begin position="219"/>
        <end position="232"/>
    </location>
</feature>
<dbReference type="PROSITE" id="PS51891">
    <property type="entry name" value="CENP_V_GFA"/>
    <property type="match status" value="1"/>
</dbReference>
<reference evidence="11" key="1">
    <citation type="submission" date="2014-09" db="EMBL/GenBank/DDBJ databases">
        <title>Draft genome sequence of an oleaginous Mucoromycotina fungus Mucor ambiguus NBRC6742.</title>
        <authorList>
            <person name="Takeda I."/>
            <person name="Yamane N."/>
            <person name="Morita T."/>
            <person name="Tamano K."/>
            <person name="Machida M."/>
            <person name="Baker S."/>
            <person name="Koike H."/>
        </authorList>
    </citation>
    <scope>NUCLEOTIDE SEQUENCE</scope>
    <source>
        <strain evidence="11">NBRC 6742</strain>
    </source>
</reference>
<evidence type="ECO:0000313" key="11">
    <source>
        <dbReference type="EMBL" id="GAN07194.1"/>
    </source>
</evidence>
<dbReference type="InterPro" id="IPR051127">
    <property type="entry name" value="Fungal_SecMet_Regulators"/>
</dbReference>
<keyword evidence="6" id="KW-0804">Transcription</keyword>
<feature type="compositionally biased region" description="Low complexity" evidence="8">
    <location>
        <begin position="37"/>
        <end position="60"/>
    </location>
</feature>
<dbReference type="SMART" id="SM00906">
    <property type="entry name" value="Fungal_trans"/>
    <property type="match status" value="1"/>
</dbReference>
<dbReference type="GO" id="GO:0000981">
    <property type="term" value="F:DNA-binding transcription factor activity, RNA polymerase II-specific"/>
    <property type="evidence" value="ECO:0007669"/>
    <property type="project" value="InterPro"/>
</dbReference>
<dbReference type="InterPro" id="IPR001138">
    <property type="entry name" value="Zn2Cys6_DnaBD"/>
</dbReference>
<feature type="region of interest" description="Disordered" evidence="8">
    <location>
        <begin position="294"/>
        <end position="331"/>
    </location>
</feature>
<keyword evidence="3" id="KW-0862">Zinc</keyword>
<comment type="similarity">
    <text evidence="1">Belongs to the Gfa family.</text>
</comment>
<dbReference type="Pfam" id="PF00172">
    <property type="entry name" value="Zn_clus"/>
    <property type="match status" value="1"/>
</dbReference>
<protein>
    <submittedName>
        <fullName evidence="11">C6 transcription factor</fullName>
    </submittedName>
</protein>
<keyword evidence="12" id="KW-1185">Reference proteome</keyword>
<dbReference type="InterPro" id="IPR007219">
    <property type="entry name" value="XnlR_reg_dom"/>
</dbReference>
<keyword evidence="5" id="KW-0238">DNA-binding</keyword>
<feature type="region of interest" description="Disordered" evidence="8">
    <location>
        <begin position="216"/>
        <end position="277"/>
    </location>
</feature>
<dbReference type="EMBL" id="DF836441">
    <property type="protein sequence ID" value="GAN07194.1"/>
    <property type="molecule type" value="Genomic_DNA"/>
</dbReference>
<evidence type="ECO:0000256" key="6">
    <source>
        <dbReference type="ARBA" id="ARBA00023163"/>
    </source>
</evidence>
<dbReference type="STRING" id="91626.A0A0C9MIK2"/>
<dbReference type="SMART" id="SM00066">
    <property type="entry name" value="GAL4"/>
    <property type="match status" value="1"/>
</dbReference>
<evidence type="ECO:0000259" key="9">
    <source>
        <dbReference type="PROSITE" id="PS50048"/>
    </source>
</evidence>
<dbReference type="PANTHER" id="PTHR47424:SF3">
    <property type="entry name" value="REGULATORY PROTEIN GAL4"/>
    <property type="match status" value="1"/>
</dbReference>
<dbReference type="Pfam" id="PF04082">
    <property type="entry name" value="Fungal_trans"/>
    <property type="match status" value="1"/>
</dbReference>
<feature type="region of interest" description="Disordered" evidence="8">
    <location>
        <begin position="1"/>
        <end position="66"/>
    </location>
</feature>
<feature type="compositionally biased region" description="Basic and acidic residues" evidence="8">
    <location>
        <begin position="1"/>
        <end position="10"/>
    </location>
</feature>
<dbReference type="PROSITE" id="PS50048">
    <property type="entry name" value="ZN2_CY6_FUNGAL_2"/>
    <property type="match status" value="1"/>
</dbReference>
<dbReference type="AlphaFoldDB" id="A0A0C9MIK2"/>
<evidence type="ECO:0000256" key="2">
    <source>
        <dbReference type="ARBA" id="ARBA00022723"/>
    </source>
</evidence>
<feature type="compositionally biased region" description="Low complexity" evidence="8">
    <location>
        <begin position="184"/>
        <end position="198"/>
    </location>
</feature>
<dbReference type="InterPro" id="IPR011057">
    <property type="entry name" value="Mss4-like_sf"/>
</dbReference>
<dbReference type="SUPFAM" id="SSF51316">
    <property type="entry name" value="Mss4-like"/>
    <property type="match status" value="1"/>
</dbReference>
<feature type="compositionally biased region" description="Polar residues" evidence="8">
    <location>
        <begin position="165"/>
        <end position="177"/>
    </location>
</feature>
<evidence type="ECO:0000256" key="1">
    <source>
        <dbReference type="ARBA" id="ARBA00005495"/>
    </source>
</evidence>
<dbReference type="CDD" id="cd12148">
    <property type="entry name" value="fungal_TF_MHR"/>
    <property type="match status" value="1"/>
</dbReference>
<dbReference type="InterPro" id="IPR006913">
    <property type="entry name" value="CENP-V/GFA"/>
</dbReference>
<dbReference type="InterPro" id="IPR036864">
    <property type="entry name" value="Zn2-C6_fun-type_DNA-bd_sf"/>
</dbReference>
<dbReference type="Pfam" id="PF04828">
    <property type="entry name" value="GFA"/>
    <property type="match status" value="1"/>
</dbReference>
<evidence type="ECO:0000313" key="12">
    <source>
        <dbReference type="Proteomes" id="UP000053815"/>
    </source>
</evidence>
<dbReference type="Gene3D" id="4.10.240.10">
    <property type="entry name" value="Zn(2)-C6 fungal-type DNA-binding domain"/>
    <property type="match status" value="1"/>
</dbReference>
<keyword evidence="7" id="KW-0539">Nucleus</keyword>
<accession>A0A0C9MIK2</accession>